<dbReference type="GO" id="GO:0043856">
    <property type="term" value="F:anti-sigma factor antagonist activity"/>
    <property type="evidence" value="ECO:0007669"/>
    <property type="project" value="InterPro"/>
</dbReference>
<feature type="domain" description="STAS" evidence="3">
    <location>
        <begin position="1"/>
        <end position="108"/>
    </location>
</feature>
<dbReference type="EMBL" id="MGFH01000134">
    <property type="protein sequence ID" value="OGM04855.1"/>
    <property type="molecule type" value="Genomic_DNA"/>
</dbReference>
<dbReference type="PANTHER" id="PTHR33495">
    <property type="entry name" value="ANTI-SIGMA FACTOR ANTAGONIST TM_1081-RELATED-RELATED"/>
    <property type="match status" value="1"/>
</dbReference>
<dbReference type="InterPro" id="IPR003658">
    <property type="entry name" value="Anti-sigma_ant"/>
</dbReference>
<evidence type="ECO:0000256" key="2">
    <source>
        <dbReference type="RuleBase" id="RU003749"/>
    </source>
</evidence>
<reference evidence="4 5" key="1">
    <citation type="journal article" date="2016" name="Nat. Commun.">
        <title>Thousands of microbial genomes shed light on interconnected biogeochemical processes in an aquifer system.</title>
        <authorList>
            <person name="Anantharaman K."/>
            <person name="Brown C.T."/>
            <person name="Hug L.A."/>
            <person name="Sharon I."/>
            <person name="Castelle C.J."/>
            <person name="Probst A.J."/>
            <person name="Thomas B.C."/>
            <person name="Singh A."/>
            <person name="Wilkins M.J."/>
            <person name="Karaoz U."/>
            <person name="Brodie E.L."/>
            <person name="Williams K.H."/>
            <person name="Hubbard S.S."/>
            <person name="Banfield J.F."/>
        </authorList>
    </citation>
    <scope>NUCLEOTIDE SEQUENCE [LARGE SCALE GENOMIC DNA]</scope>
</reference>
<dbReference type="Pfam" id="PF01740">
    <property type="entry name" value="STAS"/>
    <property type="match status" value="1"/>
</dbReference>
<gene>
    <name evidence="4" type="ORF">A2008_00850</name>
</gene>
<organism evidence="4 5">
    <name type="scientific">Candidatus Wallbacteria bacterium GWC2_49_35</name>
    <dbReference type="NCBI Taxonomy" id="1817813"/>
    <lineage>
        <taxon>Bacteria</taxon>
        <taxon>Candidatus Walliibacteriota</taxon>
    </lineage>
</organism>
<comment type="caution">
    <text evidence="4">The sequence shown here is derived from an EMBL/GenBank/DDBJ whole genome shotgun (WGS) entry which is preliminary data.</text>
</comment>
<dbReference type="CDD" id="cd07043">
    <property type="entry name" value="STAS_anti-anti-sigma_factors"/>
    <property type="match status" value="1"/>
</dbReference>
<dbReference type="InterPro" id="IPR036513">
    <property type="entry name" value="STAS_dom_sf"/>
</dbReference>
<dbReference type="NCBIfam" id="TIGR00377">
    <property type="entry name" value="ant_ant_sig"/>
    <property type="match status" value="1"/>
</dbReference>
<dbReference type="AlphaFoldDB" id="A0A1F7WRV1"/>
<dbReference type="STRING" id="1817813.A2008_00850"/>
<protein>
    <recommendedName>
        <fullName evidence="2">Anti-sigma factor antagonist</fullName>
    </recommendedName>
</protein>
<dbReference type="PROSITE" id="PS50801">
    <property type="entry name" value="STAS"/>
    <property type="match status" value="1"/>
</dbReference>
<dbReference type="Proteomes" id="UP000178735">
    <property type="component" value="Unassembled WGS sequence"/>
</dbReference>
<comment type="similarity">
    <text evidence="1 2">Belongs to the anti-sigma-factor antagonist family.</text>
</comment>
<evidence type="ECO:0000256" key="1">
    <source>
        <dbReference type="ARBA" id="ARBA00009013"/>
    </source>
</evidence>
<name>A0A1F7WRV1_9BACT</name>
<evidence type="ECO:0000259" key="3">
    <source>
        <dbReference type="PROSITE" id="PS50801"/>
    </source>
</evidence>
<dbReference type="SUPFAM" id="SSF52091">
    <property type="entry name" value="SpoIIaa-like"/>
    <property type="match status" value="1"/>
</dbReference>
<sequence>MRVYKVENFTVVNVRGKIDSTNSEEAEIDLNLILENDDKFYIFDLCGLEYISSAGLRVFLTASKKIKNHKGAFVICEVSEDIREVFDITGLLNVFILCGTLDAAVEKMKALCS</sequence>
<dbReference type="Gene3D" id="3.30.750.24">
    <property type="entry name" value="STAS domain"/>
    <property type="match status" value="1"/>
</dbReference>
<evidence type="ECO:0000313" key="5">
    <source>
        <dbReference type="Proteomes" id="UP000178735"/>
    </source>
</evidence>
<dbReference type="InterPro" id="IPR002645">
    <property type="entry name" value="STAS_dom"/>
</dbReference>
<proteinExistence type="inferred from homology"/>
<evidence type="ECO:0000313" key="4">
    <source>
        <dbReference type="EMBL" id="OGM04855.1"/>
    </source>
</evidence>
<accession>A0A1F7WRV1</accession>